<dbReference type="RefSeq" id="WP_033494548.1">
    <property type="nucleotide sequence ID" value="NZ_JDUU01000018.1"/>
</dbReference>
<evidence type="ECO:0000256" key="1">
    <source>
        <dbReference type="ARBA" id="ARBA00004141"/>
    </source>
</evidence>
<evidence type="ECO:0000256" key="7">
    <source>
        <dbReference type="SAM" id="Phobius"/>
    </source>
</evidence>
<feature type="transmembrane region" description="Helical" evidence="7">
    <location>
        <begin position="58"/>
        <end position="80"/>
    </location>
</feature>
<dbReference type="Proteomes" id="UP000029108">
    <property type="component" value="Unassembled WGS sequence"/>
</dbReference>
<feature type="transmembrane region" description="Helical" evidence="7">
    <location>
        <begin position="279"/>
        <end position="298"/>
    </location>
</feature>
<dbReference type="PANTHER" id="PTHR36838">
    <property type="entry name" value="AUXIN EFFLUX CARRIER FAMILY PROTEIN"/>
    <property type="match status" value="1"/>
</dbReference>
<keyword evidence="4 7" id="KW-0812">Transmembrane</keyword>
<dbReference type="STRING" id="1437608.GCA_000771645_00836"/>
<dbReference type="Pfam" id="PF03547">
    <property type="entry name" value="Mem_trans"/>
    <property type="match status" value="1"/>
</dbReference>
<comment type="caution">
    <text evidence="8">The sequence shown here is derived from an EMBL/GenBank/DDBJ whole genome shotgun (WGS) entry which is preliminary data.</text>
</comment>
<feature type="transmembrane region" description="Helical" evidence="7">
    <location>
        <begin position="33"/>
        <end position="52"/>
    </location>
</feature>
<comment type="subcellular location">
    <subcellularLocation>
        <location evidence="1">Membrane</location>
        <topology evidence="1">Multi-pass membrane protein</topology>
    </subcellularLocation>
</comment>
<evidence type="ECO:0000256" key="4">
    <source>
        <dbReference type="ARBA" id="ARBA00022692"/>
    </source>
</evidence>
<dbReference type="GO" id="GO:0016020">
    <property type="term" value="C:membrane"/>
    <property type="evidence" value="ECO:0007669"/>
    <property type="project" value="UniProtKB-SubCell"/>
</dbReference>
<evidence type="ECO:0000313" key="8">
    <source>
        <dbReference type="EMBL" id="KFI49688.1"/>
    </source>
</evidence>
<organism evidence="8 9">
    <name type="scientific">Bifidobacterium biavatii DSM 23969</name>
    <dbReference type="NCBI Taxonomy" id="1437608"/>
    <lineage>
        <taxon>Bacteria</taxon>
        <taxon>Bacillati</taxon>
        <taxon>Actinomycetota</taxon>
        <taxon>Actinomycetes</taxon>
        <taxon>Bifidobacteriales</taxon>
        <taxon>Bifidobacteriaceae</taxon>
        <taxon>Bifidobacterium</taxon>
    </lineage>
</organism>
<feature type="transmembrane region" description="Helical" evidence="7">
    <location>
        <begin position="6"/>
        <end position="21"/>
    </location>
</feature>
<protein>
    <submittedName>
        <fullName evidence="8">Permease</fullName>
    </submittedName>
</protein>
<dbReference type="AlphaFoldDB" id="A0A086ZT38"/>
<keyword evidence="9" id="KW-1185">Reference proteome</keyword>
<dbReference type="InterPro" id="IPR004776">
    <property type="entry name" value="Mem_transp_PIN-like"/>
</dbReference>
<keyword evidence="2" id="KW-0813">Transport</keyword>
<name>A0A086ZT38_9BIFI</name>
<dbReference type="EMBL" id="JGYN01000021">
    <property type="protein sequence ID" value="KFI49688.1"/>
    <property type="molecule type" value="Genomic_DNA"/>
</dbReference>
<keyword evidence="5 7" id="KW-1133">Transmembrane helix</keyword>
<proteinExistence type="predicted"/>
<feature type="transmembrane region" description="Helical" evidence="7">
    <location>
        <begin position="310"/>
        <end position="331"/>
    </location>
</feature>
<evidence type="ECO:0000256" key="3">
    <source>
        <dbReference type="ARBA" id="ARBA00022475"/>
    </source>
</evidence>
<evidence type="ECO:0000256" key="5">
    <source>
        <dbReference type="ARBA" id="ARBA00022989"/>
    </source>
</evidence>
<keyword evidence="3" id="KW-1003">Cell membrane</keyword>
<reference evidence="8 9" key="1">
    <citation type="submission" date="2014-03" db="EMBL/GenBank/DDBJ databases">
        <title>Genomics of Bifidobacteria.</title>
        <authorList>
            <person name="Ventura M."/>
            <person name="Milani C."/>
            <person name="Lugli G.A."/>
        </authorList>
    </citation>
    <scope>NUCLEOTIDE SEQUENCE [LARGE SCALE GENOMIC DNA]</scope>
    <source>
        <strain evidence="8 9">DSM 23969</strain>
    </source>
</reference>
<gene>
    <name evidence="8" type="ORF">BBIA_1222</name>
</gene>
<evidence type="ECO:0000256" key="2">
    <source>
        <dbReference type="ARBA" id="ARBA00022448"/>
    </source>
</evidence>
<evidence type="ECO:0000313" key="9">
    <source>
        <dbReference type="Proteomes" id="UP000029108"/>
    </source>
</evidence>
<evidence type="ECO:0000256" key="6">
    <source>
        <dbReference type="ARBA" id="ARBA00023136"/>
    </source>
</evidence>
<dbReference type="PANTHER" id="PTHR36838:SF3">
    <property type="entry name" value="TRANSPORTER AUXIN EFFLUX CARRIER EC FAMILY"/>
    <property type="match status" value="1"/>
</dbReference>
<dbReference type="OrthoDB" id="3238334at2"/>
<dbReference type="GO" id="GO:0055085">
    <property type="term" value="P:transmembrane transport"/>
    <property type="evidence" value="ECO:0007669"/>
    <property type="project" value="InterPro"/>
</dbReference>
<accession>A0A086ZT38</accession>
<feature type="transmembrane region" description="Helical" evidence="7">
    <location>
        <begin position="254"/>
        <end position="273"/>
    </location>
</feature>
<sequence length="333" mass="36377">MSAILKPIAFLLIIFAAYLVKRAGLFRPRDYRVMQVVVFDFTLPASIIVSFATNPHHLNMLLISGFAFLCALLPLPLTFLASRHKPAADRAFLMLNASGFNVGNFCFPVLQAFMGPSALVTASMFDIGNSVMVTAGTNVMTTSMLHIDMDKPITEQHAGNAPTLPYTRPKDRDARRLARRAKLRKIAKGFLTSVPFDIYMLMLVVMFCRIPIPAFIPTLLDPVANANSFCSVFMVGMLMDLPQTGKDVRDVLRVLAWRLPLGIAFAAVAWFALPFDADVRKAVVMLALAPTAVFSTLFTDRVLGNAKLAGFTLAASAIVAICLMTGVQFLLPA</sequence>
<keyword evidence="6 7" id="KW-0472">Membrane</keyword>
<dbReference type="eggNOG" id="COG0679">
    <property type="taxonomic scope" value="Bacteria"/>
</dbReference>
<feature type="transmembrane region" description="Helical" evidence="7">
    <location>
        <begin position="189"/>
        <end position="212"/>
    </location>
</feature>